<evidence type="ECO:0000313" key="2">
    <source>
        <dbReference type="Proteomes" id="UP000010411"/>
    </source>
</evidence>
<sequence length="523" mass="58822">MMAKAYLVGSGIAALAAATFLIRDGQFDGGHIHLFEQQERTGGSLDAGGTPEAGYTMRGGRMFEAEFRCTYDLLSTIPTLEDPSVSVTEDILAAYEEFGWDDAARLVDADGKITDVRSMGFSERDRLELVKCLATPEGMLDGRKITDCFGEHFFTTNFWYMWCTTFAFQPWHSAMEFRRYLKRFIHLFPSFASMTGIQRTRYNQYDSIVRPLQAWLAERGVTVHTGCSVTDLDLAPGSGTRVEGIRLDRRGRHERIHVAPQDLVLITNGSMTDSSSLGSHTTAPPPHPRRSDAWLLWHRLARGRDDFGNPDAFDKNIPASQWESFTVTATDPSFLDALEKFSGREAGKGGLMTFTASNWLLTVVANHQPVYRDQPDGVTVWWGYGLYPDRPGNRTGKPMTACTGREILQEVLHHLHFDQELTDRVLATSTVVPCLMPYITSQFLTRRRDDRPHVVPEGSVNLAFIGQFAEVPDDVVFTVEYSVRTAWTAVAELLGLDRRPPEVYKGHHDPHVLVEALETMHRR</sequence>
<dbReference type="GO" id="GO:0071949">
    <property type="term" value="F:FAD binding"/>
    <property type="evidence" value="ECO:0007669"/>
    <property type="project" value="InterPro"/>
</dbReference>
<dbReference type="EMBL" id="AEJC01000117">
    <property type="protein sequence ID" value="EKX67836.1"/>
    <property type="molecule type" value="Genomic_DNA"/>
</dbReference>
<dbReference type="Proteomes" id="UP000010411">
    <property type="component" value="Unassembled WGS sequence"/>
</dbReference>
<reference evidence="1 2" key="1">
    <citation type="submission" date="2012-11" db="EMBL/GenBank/DDBJ databases">
        <authorList>
            <person name="Huguet-Tapia J.C."/>
            <person name="Durkin A.S."/>
            <person name="Pettis G.S."/>
            <person name="Badger J.H."/>
        </authorList>
    </citation>
    <scope>NUCLEOTIDE SEQUENCE [LARGE SCALE GENOMIC DNA]</scope>
    <source>
        <strain evidence="1 2">91-03</strain>
    </source>
</reference>
<dbReference type="GO" id="GO:0050151">
    <property type="term" value="F:oleate hydratase activity"/>
    <property type="evidence" value="ECO:0007669"/>
    <property type="project" value="InterPro"/>
</dbReference>
<accession>L1L475</accession>
<dbReference type="PANTHER" id="PTHR37417:SF2">
    <property type="entry name" value="67 KDA MYOSIN-CROSS-REACTIVE ANTIGEN FAMILY PROTEIN (AFU_ORTHOLOGUE AFUA_5G09970)"/>
    <property type="match status" value="1"/>
</dbReference>
<dbReference type="Pfam" id="PF06100">
    <property type="entry name" value="MCRA"/>
    <property type="match status" value="1"/>
</dbReference>
<name>L1L475_9ACTN</name>
<organism evidence="1 2">
    <name type="scientific">Streptomyces ipomoeae 91-03</name>
    <dbReference type="NCBI Taxonomy" id="698759"/>
    <lineage>
        <taxon>Bacteria</taxon>
        <taxon>Bacillati</taxon>
        <taxon>Actinomycetota</taxon>
        <taxon>Actinomycetes</taxon>
        <taxon>Kitasatosporales</taxon>
        <taxon>Streptomycetaceae</taxon>
        <taxon>Streptomyces</taxon>
    </lineage>
</organism>
<dbReference type="InterPro" id="IPR010354">
    <property type="entry name" value="Oleate_hydratase"/>
</dbReference>
<dbReference type="InterPro" id="IPR036188">
    <property type="entry name" value="FAD/NAD-bd_sf"/>
</dbReference>
<dbReference type="NCBIfam" id="NF010584">
    <property type="entry name" value="PRK13977.1"/>
    <property type="match status" value="1"/>
</dbReference>
<evidence type="ECO:0000313" key="1">
    <source>
        <dbReference type="EMBL" id="EKX67836.1"/>
    </source>
</evidence>
<dbReference type="GO" id="GO:0006631">
    <property type="term" value="P:fatty acid metabolic process"/>
    <property type="evidence" value="ECO:0007669"/>
    <property type="project" value="InterPro"/>
</dbReference>
<dbReference type="PATRIC" id="fig|698759.3.peg.1630"/>
<comment type="caution">
    <text evidence="1">The sequence shown here is derived from an EMBL/GenBank/DDBJ whole genome shotgun (WGS) entry which is preliminary data.</text>
</comment>
<gene>
    <name evidence="1" type="ORF">STRIP9103_07460</name>
</gene>
<dbReference type="AlphaFoldDB" id="L1L475"/>
<proteinExistence type="predicted"/>
<keyword evidence="2" id="KW-1185">Reference proteome</keyword>
<dbReference type="Gene3D" id="3.50.50.60">
    <property type="entry name" value="FAD/NAD(P)-binding domain"/>
    <property type="match status" value="3"/>
</dbReference>
<dbReference type="PANTHER" id="PTHR37417">
    <property type="entry name" value="67 KDA MYOSIN-CROSS-REACTIVE ANTIGEN FAMILY PROTEIN (AFU_ORTHOLOGUE AFUA_5G09970)"/>
    <property type="match status" value="1"/>
</dbReference>
<dbReference type="SUPFAM" id="SSF51905">
    <property type="entry name" value="FAD/NAD(P)-binding domain"/>
    <property type="match status" value="1"/>
</dbReference>
<protein>
    <submittedName>
        <fullName evidence="1">Putative virulence factor</fullName>
    </submittedName>
</protein>